<comment type="caution">
    <text evidence="1">The sequence shown here is derived from an EMBL/GenBank/DDBJ whole genome shotgun (WGS) entry which is preliminary data.</text>
</comment>
<dbReference type="Gene3D" id="2.60.40.10">
    <property type="entry name" value="Immunoglobulins"/>
    <property type="match status" value="1"/>
</dbReference>
<name>A0A545UGQ2_9GAMM</name>
<evidence type="ECO:0008006" key="3">
    <source>
        <dbReference type="Google" id="ProtNLM"/>
    </source>
</evidence>
<feature type="non-terminal residue" evidence="1">
    <location>
        <position position="218"/>
    </location>
</feature>
<sequence>MIRKLNYLWLLVFVSLSPVSFFGALSGIPTVYAWDQDCDFLPQGCGPVVPLTNFRVVDHDGTSIAEVRWDYMGTQRNYLVERKASSGTWTPIYFGTSTLYTDMDLPQGTYQYRGKNCNNLNECSGWSLSEEISVIGAPTQPAISYSGSLYIGDTFTFKYISEPAILEYTVERNGETIYVGPSESLEQALPVGRHDYRVKARNSVGTTDWSSNYITVRD</sequence>
<evidence type="ECO:0000313" key="1">
    <source>
        <dbReference type="EMBL" id="TQV88664.1"/>
    </source>
</evidence>
<reference evidence="1 2" key="1">
    <citation type="submission" date="2019-07" db="EMBL/GenBank/DDBJ databases">
        <title>Draft genome for Aliikangiella sp. M105.</title>
        <authorList>
            <person name="Wang G."/>
        </authorList>
    </citation>
    <scope>NUCLEOTIDE SEQUENCE [LARGE SCALE GENOMIC DNA]</scope>
    <source>
        <strain evidence="1 2">M105</strain>
    </source>
</reference>
<dbReference type="Proteomes" id="UP000315439">
    <property type="component" value="Unassembled WGS sequence"/>
</dbReference>
<dbReference type="OrthoDB" id="2051435at2"/>
<evidence type="ECO:0000313" key="2">
    <source>
        <dbReference type="Proteomes" id="UP000315439"/>
    </source>
</evidence>
<organism evidence="1 2">
    <name type="scientific">Aliikangiella coralliicola</name>
    <dbReference type="NCBI Taxonomy" id="2592383"/>
    <lineage>
        <taxon>Bacteria</taxon>
        <taxon>Pseudomonadati</taxon>
        <taxon>Pseudomonadota</taxon>
        <taxon>Gammaproteobacteria</taxon>
        <taxon>Oceanospirillales</taxon>
        <taxon>Pleioneaceae</taxon>
        <taxon>Aliikangiella</taxon>
    </lineage>
</organism>
<dbReference type="RefSeq" id="WP_142893172.1">
    <property type="nucleotide sequence ID" value="NZ_ML660162.1"/>
</dbReference>
<keyword evidence="2" id="KW-1185">Reference proteome</keyword>
<dbReference type="AlphaFoldDB" id="A0A545UGQ2"/>
<accession>A0A545UGQ2</accession>
<dbReference type="InterPro" id="IPR013783">
    <property type="entry name" value="Ig-like_fold"/>
</dbReference>
<protein>
    <recommendedName>
        <fullName evidence="3">Fibronectin type III domain-containing protein</fullName>
    </recommendedName>
</protein>
<dbReference type="SUPFAM" id="SSF49265">
    <property type="entry name" value="Fibronectin type III"/>
    <property type="match status" value="1"/>
</dbReference>
<proteinExistence type="predicted"/>
<dbReference type="EMBL" id="VIKS01000004">
    <property type="protein sequence ID" value="TQV88664.1"/>
    <property type="molecule type" value="Genomic_DNA"/>
</dbReference>
<dbReference type="InterPro" id="IPR036116">
    <property type="entry name" value="FN3_sf"/>
</dbReference>
<gene>
    <name evidence="1" type="ORF">FLL46_09120</name>
</gene>